<dbReference type="EMBL" id="JAPDFL010000002">
    <property type="protein sequence ID" value="MCW1934971.1"/>
    <property type="molecule type" value="Genomic_DNA"/>
</dbReference>
<reference evidence="1 2" key="1">
    <citation type="submission" date="2022-10" db="EMBL/GenBank/DDBJ databases">
        <title>Pararhodobacter sp. nov., isolated from marine algae.</title>
        <authorList>
            <person name="Choi B.J."/>
            <person name="Kim J.M."/>
            <person name="Lee J.K."/>
            <person name="Choi D.G."/>
            <person name="Jeon C.O."/>
        </authorList>
    </citation>
    <scope>NUCLEOTIDE SEQUENCE [LARGE SCALE GENOMIC DNA]</scope>
    <source>
        <strain evidence="1 2">ZQ420</strain>
    </source>
</reference>
<dbReference type="PANTHER" id="PTHR34387">
    <property type="entry name" value="SLR1258 PROTEIN"/>
    <property type="match status" value="1"/>
</dbReference>
<dbReference type="Proteomes" id="UP001208938">
    <property type="component" value="Unassembled WGS sequence"/>
</dbReference>
<dbReference type="InterPro" id="IPR052022">
    <property type="entry name" value="26kDa_periplasmic_antigen"/>
</dbReference>
<evidence type="ECO:0000313" key="1">
    <source>
        <dbReference type="EMBL" id="MCW1934971.1"/>
    </source>
</evidence>
<protein>
    <submittedName>
        <fullName evidence="1">SIMPL domain-containing protein</fullName>
    </submittedName>
</protein>
<dbReference type="RefSeq" id="WP_264507856.1">
    <property type="nucleotide sequence ID" value="NZ_JAPDFL010000002.1"/>
</dbReference>
<gene>
    <name evidence="1" type="ORF">OKW52_22630</name>
</gene>
<dbReference type="Pfam" id="PF04402">
    <property type="entry name" value="SIMPL"/>
    <property type="match status" value="1"/>
</dbReference>
<accession>A0ABT3H595</accession>
<comment type="caution">
    <text evidence="1">The sequence shown here is derived from an EMBL/GenBank/DDBJ whole genome shotgun (WGS) entry which is preliminary data.</text>
</comment>
<evidence type="ECO:0000313" key="2">
    <source>
        <dbReference type="Proteomes" id="UP001208938"/>
    </source>
</evidence>
<organism evidence="1 2">
    <name type="scientific">Pararhodobacter zhoushanensis</name>
    <dbReference type="NCBI Taxonomy" id="2479545"/>
    <lineage>
        <taxon>Bacteria</taxon>
        <taxon>Pseudomonadati</taxon>
        <taxon>Pseudomonadota</taxon>
        <taxon>Alphaproteobacteria</taxon>
        <taxon>Rhodobacterales</taxon>
        <taxon>Paracoccaceae</taxon>
        <taxon>Pararhodobacter</taxon>
    </lineage>
</organism>
<keyword evidence="2" id="KW-1185">Reference proteome</keyword>
<proteinExistence type="predicted"/>
<dbReference type="Gene3D" id="3.30.70.2970">
    <property type="entry name" value="Protein of unknown function (DUF541), domain 2"/>
    <property type="match status" value="1"/>
</dbReference>
<sequence length="284" mass="29248">MITSDRAVPWNAHRERASLSVSTYDQKGLPMRLNFQRFGGRHLAFSAALATLMAASATAQPMPDLQSCGTAGPSRLSVVGDGQSRAAPDLATVQVGVTTQADSAAEAMRLNAQQQTAVIEALGAAGIAGENLQTSGVTLSPQMAYNEGQPPTVTGYQARNMVSVRMSDLTRVGEVLDTIVAAGANEINGISFTLENAADAMDDALRAAVADARRKAEVLAESSGLSLGAVITVRDLPSGVSDPSPMMRMQADSAGSVPIQAGEASLAARVEIVYALTGDGACAQ</sequence>
<dbReference type="InterPro" id="IPR007497">
    <property type="entry name" value="SIMPL/DUF541"/>
</dbReference>
<dbReference type="PANTHER" id="PTHR34387:SF1">
    <property type="entry name" value="PERIPLASMIC IMMUNOGENIC PROTEIN"/>
    <property type="match status" value="1"/>
</dbReference>
<name>A0ABT3H595_9RHOB</name>
<dbReference type="Gene3D" id="3.30.110.170">
    <property type="entry name" value="Protein of unknown function (DUF541), domain 1"/>
    <property type="match status" value="1"/>
</dbReference>